<evidence type="ECO:0000256" key="6">
    <source>
        <dbReference type="ARBA" id="ARBA00022553"/>
    </source>
</evidence>
<dbReference type="FunFam" id="3.30.160.60:FF:000437">
    <property type="entry name" value="zinc finger and BTB domain-containing protein 38"/>
    <property type="match status" value="1"/>
</dbReference>
<dbReference type="GO" id="GO:0000977">
    <property type="term" value="F:RNA polymerase II transcription regulatory region sequence-specific DNA binding"/>
    <property type="evidence" value="ECO:0000318"/>
    <property type="project" value="GO_Central"/>
</dbReference>
<evidence type="ECO:0000313" key="20">
    <source>
        <dbReference type="Ensembl" id="ENSLOCP00000021513.1"/>
    </source>
</evidence>
<evidence type="ECO:0000256" key="10">
    <source>
        <dbReference type="ARBA" id="ARBA00022833"/>
    </source>
</evidence>
<dbReference type="GO" id="GO:0008270">
    <property type="term" value="F:zinc ion binding"/>
    <property type="evidence" value="ECO:0007669"/>
    <property type="project" value="UniProtKB-KW"/>
</dbReference>
<proteinExistence type="predicted"/>
<evidence type="ECO:0000256" key="14">
    <source>
        <dbReference type="ARBA" id="ARBA00023163"/>
    </source>
</evidence>
<dbReference type="SMART" id="SM00355">
    <property type="entry name" value="ZnF_C2H2"/>
    <property type="match status" value="8"/>
</dbReference>
<name>W5NLK4_LEPOC</name>
<dbReference type="PANTHER" id="PTHR24394">
    <property type="entry name" value="ZINC FINGER PROTEIN"/>
    <property type="match status" value="1"/>
</dbReference>
<dbReference type="GO" id="GO:0005634">
    <property type="term" value="C:nucleus"/>
    <property type="evidence" value="ECO:0000318"/>
    <property type="project" value="GO_Central"/>
</dbReference>
<reference evidence="21" key="1">
    <citation type="submission" date="2011-12" db="EMBL/GenBank/DDBJ databases">
        <title>The Draft Genome of Lepisosteus oculatus.</title>
        <authorList>
            <consortium name="The Broad Institute Genome Assembly &amp; Analysis Group"/>
            <consortium name="Computational R&amp;D Group"/>
            <consortium name="and Sequencing Platform"/>
            <person name="Di Palma F."/>
            <person name="Alfoldi J."/>
            <person name="Johnson J."/>
            <person name="Berlin A."/>
            <person name="Gnerre S."/>
            <person name="Jaffe D."/>
            <person name="MacCallum I."/>
            <person name="Young S."/>
            <person name="Walker B.J."/>
            <person name="Lander E.S."/>
            <person name="Lindblad-Toh K."/>
        </authorList>
    </citation>
    <scope>NUCLEOTIDE SEQUENCE [LARGE SCALE GENOMIC DNA]</scope>
</reference>
<reference evidence="20" key="3">
    <citation type="submission" date="2025-09" db="UniProtKB">
        <authorList>
            <consortium name="Ensembl"/>
        </authorList>
    </citation>
    <scope>IDENTIFICATION</scope>
</reference>
<feature type="compositionally biased region" description="Polar residues" evidence="17">
    <location>
        <begin position="429"/>
        <end position="440"/>
    </location>
</feature>
<evidence type="ECO:0000256" key="5">
    <source>
        <dbReference type="ARBA" id="ARBA00022499"/>
    </source>
</evidence>
<feature type="compositionally biased region" description="Basic and acidic residues" evidence="17">
    <location>
        <begin position="920"/>
        <end position="930"/>
    </location>
</feature>
<keyword evidence="14" id="KW-0804">Transcription</keyword>
<dbReference type="FunCoup" id="W5NLK4">
    <property type="interactions" value="485"/>
</dbReference>
<evidence type="ECO:0000256" key="15">
    <source>
        <dbReference type="ARBA" id="ARBA00023242"/>
    </source>
</evidence>
<dbReference type="GO" id="GO:0005694">
    <property type="term" value="C:chromosome"/>
    <property type="evidence" value="ECO:0007669"/>
    <property type="project" value="UniProtKB-SubCell"/>
</dbReference>
<dbReference type="InterPro" id="IPR011333">
    <property type="entry name" value="SKP1/BTB/POZ_sf"/>
</dbReference>
<dbReference type="Bgee" id="ENSLOCG00000017408">
    <property type="expression patterns" value="Expressed in heart and 12 other cell types or tissues"/>
</dbReference>
<dbReference type="InParanoid" id="W5NLK4"/>
<dbReference type="Ensembl" id="ENSLOCT00000021550.1">
    <property type="protein sequence ID" value="ENSLOCP00000021513.1"/>
    <property type="gene ID" value="ENSLOCG00000017408.1"/>
</dbReference>
<feature type="compositionally biased region" description="Basic and acidic residues" evidence="17">
    <location>
        <begin position="880"/>
        <end position="897"/>
    </location>
</feature>
<dbReference type="InterPro" id="IPR013087">
    <property type="entry name" value="Znf_C2H2_type"/>
</dbReference>
<keyword evidence="8" id="KW-0677">Repeat</keyword>
<dbReference type="PROSITE" id="PS50157">
    <property type="entry name" value="ZINC_FINGER_C2H2_2"/>
    <property type="match status" value="5"/>
</dbReference>
<evidence type="ECO:0000256" key="17">
    <source>
        <dbReference type="SAM" id="MobiDB-lite"/>
    </source>
</evidence>
<feature type="compositionally biased region" description="Polar residues" evidence="17">
    <location>
        <begin position="983"/>
        <end position="997"/>
    </location>
</feature>
<keyword evidence="7" id="KW-0479">Metal-binding</keyword>
<sequence length="1157" mass="128235">MTVMSPASESLTDSSHFQTVLCCLNDQRIQGMFCDVTIVVEDIKFKAHKNVLAASSFYFKNAFSSQEFWVSGQVLELLDLKSDTFAGILNFIYSAKVALTGSEDVKLLVAAGKKLGIPFLENLAGQEKRSSNLDAVQKASPDSTLLCTESHSLKKETPNSSNEPRTEESECASGPRITNAFSIFEAGPNDELFSPLDLRANAKRSQDPENVPEGCPTQSVGAADCEQTQALSEHSYAANQMRKTTEQSETELNDGRKESFVPTRVLTKPMMSLSCSPLKKRHRLSSNLIKTTVVQSSESPLAFPNTTGGPVATSESQNDPPSSAIGSLAENTPAMETSTPALETLTDPSQNVDRCEYCNETFSNNALFHMHIQVHKKRFVSHLSCKFCRKKFMHLKRLHNHEQICSKAPILESEHESSCDQVLKGSDADNISSTKDNTPPTCHEGISDSNSRSSFQMEASETLQQLHRTMKVVGGHRTYVCCVCKRSYVTLSSLRRHENVHSWQRTYPCHYCNKVFALAEYRTKHEIWHTGERRYQCIFCLETFMTYYILKNHQKSFHGIDPRLAVNKKSSNGGFKSSIYPIKLYRLLPMKFRKRQYKTYSQTFAESTECNSQAFPVSVAESSQNSLNCRSPSSGFEENILMSGTEGGCVGQPLFSMPVTFMATPKVVASVAPHITFDHTGGTQPISLEADTCPQKTVNSTSHDTQVFDGMASNNNNKGSSITSYGSKVPSVIMQTRPASVIVCGNDAGSIAAHNNNDDGSPMPFLEMNTASLPGSNNDKGQGGARLEGLSAVQGTETAVSQVSQPAYSVASDRTASAHCMGSKTETYIAKPACPGPSLDSQVPPLCQITVKIGDEAIIRRRIKGTKLFQRKRKKCKQNHLPDEDRSALTGPKEKTGKNVCLRSRTDVTPIIEPEPYDDMTDRDTGDKLWRPYYSYKPKKKPKGANKPRSKHRRRGRRGRTPGRSSRSSEKTSDPAGADHYLDTSSNAHGSISSDMTGNGKHLRKSIHKDAYSCDICKSLFSSLSTLRTHIISCRPSEPLYVCKTCGKRCPSSEVQSADSPYLHGDRDFACKNCMEDGSCFNNTFKNHNTEKRYRCSFCPQRFLYLATKKSHEKKHVEQPGKGYNCYYCPKVCKSSATLEIHTRKHCIKTEEEEVDD</sequence>
<keyword evidence="10" id="KW-0862">Zinc</keyword>
<evidence type="ECO:0000256" key="3">
    <source>
        <dbReference type="ARBA" id="ARBA00022454"/>
    </source>
</evidence>
<dbReference type="Proteomes" id="UP000018468">
    <property type="component" value="Linkage group LG14"/>
</dbReference>
<dbReference type="SMART" id="SM00225">
    <property type="entry name" value="BTB"/>
    <property type="match status" value="1"/>
</dbReference>
<evidence type="ECO:0000256" key="16">
    <source>
        <dbReference type="PROSITE-ProRule" id="PRU00042"/>
    </source>
</evidence>
<dbReference type="PROSITE" id="PS50097">
    <property type="entry name" value="BTB"/>
    <property type="match status" value="1"/>
</dbReference>
<evidence type="ECO:0000256" key="7">
    <source>
        <dbReference type="ARBA" id="ARBA00022723"/>
    </source>
</evidence>
<dbReference type="eggNOG" id="KOG1721">
    <property type="taxonomic scope" value="Eukaryota"/>
</dbReference>
<keyword evidence="9 16" id="KW-0863">Zinc-finger</keyword>
<evidence type="ECO:0000256" key="11">
    <source>
        <dbReference type="ARBA" id="ARBA00022843"/>
    </source>
</evidence>
<reference evidence="20" key="2">
    <citation type="submission" date="2025-08" db="UniProtKB">
        <authorList>
            <consortium name="Ensembl"/>
        </authorList>
    </citation>
    <scope>IDENTIFICATION</scope>
</reference>
<accession>W5NLK4</accession>
<protein>
    <submittedName>
        <fullName evidence="20">Zinc finger and BTB domain containing 38</fullName>
    </submittedName>
</protein>
<feature type="compositionally biased region" description="Polar residues" evidence="17">
    <location>
        <begin position="299"/>
        <end position="325"/>
    </location>
</feature>
<dbReference type="PROSITE" id="PS00028">
    <property type="entry name" value="ZINC_FINGER_C2H2_1"/>
    <property type="match status" value="6"/>
</dbReference>
<feature type="region of interest" description="Disordered" evidence="17">
    <location>
        <begin position="147"/>
        <end position="174"/>
    </location>
</feature>
<dbReference type="InterPro" id="IPR036236">
    <property type="entry name" value="Znf_C2H2_sf"/>
</dbReference>
<feature type="domain" description="BTB" evidence="18">
    <location>
        <begin position="34"/>
        <end position="101"/>
    </location>
</feature>
<feature type="compositionally biased region" description="Basic residues" evidence="17">
    <location>
        <begin position="937"/>
        <end position="961"/>
    </location>
</feature>
<evidence type="ECO:0000313" key="21">
    <source>
        <dbReference type="Proteomes" id="UP000018468"/>
    </source>
</evidence>
<dbReference type="Gene3D" id="3.30.710.10">
    <property type="entry name" value="Potassium Channel Kv1.1, Chain A"/>
    <property type="match status" value="1"/>
</dbReference>
<dbReference type="SUPFAM" id="SSF54695">
    <property type="entry name" value="POZ domain"/>
    <property type="match status" value="1"/>
</dbReference>
<keyword evidence="11" id="KW-0832">Ubl conjugation</keyword>
<keyword evidence="4" id="KW-0678">Repressor</keyword>
<evidence type="ECO:0000256" key="13">
    <source>
        <dbReference type="ARBA" id="ARBA00023125"/>
    </source>
</evidence>
<dbReference type="HOGENOM" id="CLU_007011_0_0_1"/>
<dbReference type="Pfam" id="PF00651">
    <property type="entry name" value="BTB"/>
    <property type="match status" value="1"/>
</dbReference>
<dbReference type="GO" id="GO:0000981">
    <property type="term" value="F:DNA-binding transcription factor activity, RNA polymerase II-specific"/>
    <property type="evidence" value="ECO:0000318"/>
    <property type="project" value="GO_Central"/>
</dbReference>
<feature type="domain" description="C2H2-type" evidence="19">
    <location>
        <begin position="507"/>
        <end position="534"/>
    </location>
</feature>
<feature type="domain" description="C2H2-type" evidence="19">
    <location>
        <begin position="1094"/>
        <end position="1121"/>
    </location>
</feature>
<keyword evidence="21" id="KW-1185">Reference proteome</keyword>
<dbReference type="OMA" id="GSCFDNT"/>
<evidence type="ECO:0000256" key="4">
    <source>
        <dbReference type="ARBA" id="ARBA00022491"/>
    </source>
</evidence>
<feature type="region of interest" description="Disordered" evidence="17">
    <location>
        <begin position="425"/>
        <end position="451"/>
    </location>
</feature>
<dbReference type="PANTHER" id="PTHR24394:SF58">
    <property type="entry name" value="ZINC FINGER AND BTB DOMAIN CONTAINING 33"/>
    <property type="match status" value="1"/>
</dbReference>
<feature type="domain" description="C2H2-type" evidence="19">
    <location>
        <begin position="479"/>
        <end position="506"/>
    </location>
</feature>
<dbReference type="GeneTree" id="ENSGT00940000161449"/>
<evidence type="ECO:0000256" key="12">
    <source>
        <dbReference type="ARBA" id="ARBA00023015"/>
    </source>
</evidence>
<feature type="region of interest" description="Disordered" evidence="17">
    <location>
        <begin position="299"/>
        <end position="328"/>
    </location>
</feature>
<dbReference type="STRING" id="7918.ENSLOCP00000021513"/>
<dbReference type="Pfam" id="PF00096">
    <property type="entry name" value="zf-C2H2"/>
    <property type="match status" value="3"/>
</dbReference>
<feature type="region of interest" description="Disordered" evidence="17">
    <location>
        <begin position="870"/>
        <end position="1001"/>
    </location>
</feature>
<keyword evidence="6" id="KW-0597">Phosphoprotein</keyword>
<feature type="domain" description="C2H2-type" evidence="19">
    <location>
        <begin position="535"/>
        <end position="558"/>
    </location>
</feature>
<evidence type="ECO:0000256" key="9">
    <source>
        <dbReference type="ARBA" id="ARBA00022771"/>
    </source>
</evidence>
<comment type="subcellular location">
    <subcellularLocation>
        <location evidence="2">Chromosome</location>
    </subcellularLocation>
    <subcellularLocation>
        <location evidence="1">Nucleus</location>
    </subcellularLocation>
</comment>
<dbReference type="AlphaFoldDB" id="W5NLK4"/>
<organism evidence="20 21">
    <name type="scientific">Lepisosteus oculatus</name>
    <name type="common">Spotted gar</name>
    <dbReference type="NCBI Taxonomy" id="7918"/>
    <lineage>
        <taxon>Eukaryota</taxon>
        <taxon>Metazoa</taxon>
        <taxon>Chordata</taxon>
        <taxon>Craniata</taxon>
        <taxon>Vertebrata</taxon>
        <taxon>Euteleostomi</taxon>
        <taxon>Actinopterygii</taxon>
        <taxon>Neopterygii</taxon>
        <taxon>Holostei</taxon>
        <taxon>Semionotiformes</taxon>
        <taxon>Lepisosteidae</taxon>
        <taxon>Lepisosteus</taxon>
    </lineage>
</organism>
<dbReference type="SUPFAM" id="SSF57667">
    <property type="entry name" value="beta-beta-alpha zinc fingers"/>
    <property type="match status" value="4"/>
</dbReference>
<evidence type="ECO:0000256" key="8">
    <source>
        <dbReference type="ARBA" id="ARBA00022737"/>
    </source>
</evidence>
<keyword evidence="3" id="KW-0158">Chromosome</keyword>
<dbReference type="EMBL" id="AHAT01015290">
    <property type="status" value="NOT_ANNOTATED_CDS"/>
    <property type="molecule type" value="Genomic_DNA"/>
</dbReference>
<feature type="region of interest" description="Disordered" evidence="17">
    <location>
        <begin position="238"/>
        <end position="259"/>
    </location>
</feature>
<keyword evidence="15" id="KW-0539">Nucleus</keyword>
<keyword evidence="12" id="KW-0805">Transcription regulation</keyword>
<keyword evidence="5" id="KW-1017">Isopeptide bond</keyword>
<dbReference type="Gene3D" id="3.30.160.60">
    <property type="entry name" value="Classic Zinc Finger"/>
    <property type="match status" value="5"/>
</dbReference>
<dbReference type="InterPro" id="IPR000210">
    <property type="entry name" value="BTB/POZ_dom"/>
</dbReference>
<dbReference type="GO" id="GO:0006357">
    <property type="term" value="P:regulation of transcription by RNA polymerase II"/>
    <property type="evidence" value="ECO:0000318"/>
    <property type="project" value="GO_Central"/>
</dbReference>
<evidence type="ECO:0000256" key="1">
    <source>
        <dbReference type="ARBA" id="ARBA00004123"/>
    </source>
</evidence>
<feature type="domain" description="C2H2-type" evidence="19">
    <location>
        <begin position="353"/>
        <end position="375"/>
    </location>
</feature>
<dbReference type="FunFam" id="3.30.160.60:FF:000235">
    <property type="entry name" value="Zinc finger and BTB domain containing 38"/>
    <property type="match status" value="1"/>
</dbReference>
<evidence type="ECO:0000259" key="18">
    <source>
        <dbReference type="PROSITE" id="PS50097"/>
    </source>
</evidence>
<keyword evidence="13" id="KW-0238">DNA-binding</keyword>
<evidence type="ECO:0000256" key="2">
    <source>
        <dbReference type="ARBA" id="ARBA00004286"/>
    </source>
</evidence>
<evidence type="ECO:0000259" key="19">
    <source>
        <dbReference type="PROSITE" id="PS50157"/>
    </source>
</evidence>